<dbReference type="OrthoDB" id="3548155at2759"/>
<evidence type="ECO:0000313" key="2">
    <source>
        <dbReference type="EMBL" id="CZR62171.1"/>
    </source>
</evidence>
<evidence type="ECO:0000313" key="3">
    <source>
        <dbReference type="Proteomes" id="UP000184330"/>
    </source>
</evidence>
<keyword evidence="3" id="KW-1185">Reference proteome</keyword>
<proteinExistence type="predicted"/>
<dbReference type="Proteomes" id="UP000184330">
    <property type="component" value="Unassembled WGS sequence"/>
</dbReference>
<dbReference type="EMBL" id="FJOG01000020">
    <property type="protein sequence ID" value="CZR62171.1"/>
    <property type="molecule type" value="Genomic_DNA"/>
</dbReference>
<evidence type="ECO:0000256" key="1">
    <source>
        <dbReference type="SAM" id="MobiDB-lite"/>
    </source>
</evidence>
<dbReference type="AlphaFoldDB" id="A0A1L7XAX0"/>
<organism evidence="2 3">
    <name type="scientific">Phialocephala subalpina</name>
    <dbReference type="NCBI Taxonomy" id="576137"/>
    <lineage>
        <taxon>Eukaryota</taxon>
        <taxon>Fungi</taxon>
        <taxon>Dikarya</taxon>
        <taxon>Ascomycota</taxon>
        <taxon>Pezizomycotina</taxon>
        <taxon>Leotiomycetes</taxon>
        <taxon>Helotiales</taxon>
        <taxon>Mollisiaceae</taxon>
        <taxon>Phialocephala</taxon>
        <taxon>Phialocephala fortinii species complex</taxon>
    </lineage>
</organism>
<accession>A0A1L7XAX0</accession>
<sequence>MATPPLTIASWLQIPQDQRPPFQDPVQRAIQTFTQTFPLDPPHLPDDHHPDSYTGAHSTVILPLWQMTPTLNNSSPHWQAFNAFLDTLAIVAFEAAKALQTMLPNDSRKRWHSTAPGDYVQEHNKLSSLE</sequence>
<feature type="region of interest" description="Disordered" evidence="1">
    <location>
        <begin position="105"/>
        <end position="130"/>
    </location>
</feature>
<name>A0A1L7XAX0_9HELO</name>
<reference evidence="2 3" key="1">
    <citation type="submission" date="2016-03" db="EMBL/GenBank/DDBJ databases">
        <authorList>
            <person name="Ploux O."/>
        </authorList>
    </citation>
    <scope>NUCLEOTIDE SEQUENCE [LARGE SCALE GENOMIC DNA]</scope>
    <source>
        <strain evidence="2 3">UAMH 11012</strain>
    </source>
</reference>
<feature type="compositionally biased region" description="Basic and acidic residues" evidence="1">
    <location>
        <begin position="120"/>
        <end position="130"/>
    </location>
</feature>
<gene>
    <name evidence="2" type="ORF">PAC_12068</name>
</gene>
<protein>
    <submittedName>
        <fullName evidence="2">Uncharacterized protein</fullName>
    </submittedName>
</protein>